<name>L9VP66_HALJB</name>
<comment type="caution">
    <text evidence="4">The sequence shown here is derived from an EMBL/GenBank/DDBJ whole genome shotgun (WGS) entry which is preliminary data.</text>
</comment>
<dbReference type="InterPro" id="IPR002509">
    <property type="entry name" value="NODB_dom"/>
</dbReference>
<sequence length="193" mass="21952">MMSGVAETDQDPMTVDQMRELQRQGWEFGSEMKTHSQTADLSEEEVREEVRDSKQWLVENEFIGNVPAITYPYGSHDETVLDITAGYYGMGRIVDDTLNRATLTNPLHISGHSVYSDNISRTKELIDLAVKHNQTAVLNFHGLDEYGWQPGGEMSSSDFREVLEYLYNKGPSSIPTVSYSNWWNNLDQLHSNV</sequence>
<dbReference type="Gene3D" id="3.20.20.370">
    <property type="entry name" value="Glycoside hydrolase/deacetylase"/>
    <property type="match status" value="1"/>
</dbReference>
<dbReference type="GO" id="GO:0005975">
    <property type="term" value="P:carbohydrate metabolic process"/>
    <property type="evidence" value="ECO:0007669"/>
    <property type="project" value="InterPro"/>
</dbReference>
<proteinExistence type="predicted"/>
<dbReference type="InterPro" id="IPR051398">
    <property type="entry name" value="Polysacch_Deacetylase"/>
</dbReference>
<dbReference type="PANTHER" id="PTHR34216">
    <property type="match status" value="1"/>
</dbReference>
<feature type="domain" description="NodB homology" evidence="3">
    <location>
        <begin position="15"/>
        <end position="84"/>
    </location>
</feature>
<gene>
    <name evidence="4" type="ORF">C497_06379</name>
</gene>
<organism evidence="4 5">
    <name type="scientific">Halalkalicoccus jeotgali (strain DSM 18796 / CECT 7217 / JCM 14584 / KCTC 4019 / B3)</name>
    <dbReference type="NCBI Taxonomy" id="795797"/>
    <lineage>
        <taxon>Archaea</taxon>
        <taxon>Methanobacteriati</taxon>
        <taxon>Methanobacteriota</taxon>
        <taxon>Stenosarchaea group</taxon>
        <taxon>Halobacteria</taxon>
        <taxon>Halobacteriales</taxon>
        <taxon>Halococcaceae</taxon>
        <taxon>Halalkalicoccus</taxon>
    </lineage>
</organism>
<dbReference type="GO" id="GO:0016810">
    <property type="term" value="F:hydrolase activity, acting on carbon-nitrogen (but not peptide) bonds"/>
    <property type="evidence" value="ECO:0007669"/>
    <property type="project" value="InterPro"/>
</dbReference>
<evidence type="ECO:0000259" key="3">
    <source>
        <dbReference type="Pfam" id="PF01522"/>
    </source>
</evidence>
<comment type="subcellular location">
    <subcellularLocation>
        <location evidence="1">Secreted</location>
    </subcellularLocation>
</comment>
<evidence type="ECO:0000313" key="4">
    <source>
        <dbReference type="EMBL" id="ELY38787.1"/>
    </source>
</evidence>
<evidence type="ECO:0000313" key="5">
    <source>
        <dbReference type="Proteomes" id="UP000011645"/>
    </source>
</evidence>
<evidence type="ECO:0000256" key="1">
    <source>
        <dbReference type="ARBA" id="ARBA00004613"/>
    </source>
</evidence>
<dbReference type="Pfam" id="PF01522">
    <property type="entry name" value="Polysacc_deac_1"/>
    <property type="match status" value="1"/>
</dbReference>
<evidence type="ECO:0000256" key="2">
    <source>
        <dbReference type="ARBA" id="ARBA00022729"/>
    </source>
</evidence>
<reference evidence="4 5" key="1">
    <citation type="journal article" date="2014" name="PLoS Genet.">
        <title>Phylogenetically driven sequencing of extremely halophilic archaea reveals strategies for static and dynamic osmo-response.</title>
        <authorList>
            <person name="Becker E.A."/>
            <person name="Seitzer P.M."/>
            <person name="Tritt A."/>
            <person name="Larsen D."/>
            <person name="Krusor M."/>
            <person name="Yao A.I."/>
            <person name="Wu D."/>
            <person name="Madern D."/>
            <person name="Eisen J.A."/>
            <person name="Darling A.E."/>
            <person name="Facciotti M.T."/>
        </authorList>
    </citation>
    <scope>NUCLEOTIDE SEQUENCE [LARGE SCALE GENOMIC DNA]</scope>
    <source>
        <strain evidence="5">DSM 18796 / CECT 7217 / JCM 14584 / KCTC 4019 / B3</strain>
    </source>
</reference>
<dbReference type="PATRIC" id="fig|795797.19.peg.1154"/>
<dbReference type="GO" id="GO:0005576">
    <property type="term" value="C:extracellular region"/>
    <property type="evidence" value="ECO:0007669"/>
    <property type="project" value="UniProtKB-SubCell"/>
</dbReference>
<accession>L9VP66</accession>
<dbReference type="InterPro" id="IPR011330">
    <property type="entry name" value="Glyco_hydro/deAcase_b/a-brl"/>
</dbReference>
<keyword evidence="5" id="KW-1185">Reference proteome</keyword>
<keyword evidence="2" id="KW-0732">Signal</keyword>
<dbReference type="PANTHER" id="PTHR34216:SF3">
    <property type="entry name" value="POLY-BETA-1,6-N-ACETYL-D-GLUCOSAMINE N-DEACETYLASE"/>
    <property type="match status" value="1"/>
</dbReference>
<dbReference type="SUPFAM" id="SSF88713">
    <property type="entry name" value="Glycoside hydrolase/deacetylase"/>
    <property type="match status" value="1"/>
</dbReference>
<dbReference type="AlphaFoldDB" id="L9VP66"/>
<dbReference type="Proteomes" id="UP000011645">
    <property type="component" value="Unassembled WGS sequence"/>
</dbReference>
<dbReference type="EMBL" id="AOHV01000019">
    <property type="protein sequence ID" value="ELY38787.1"/>
    <property type="molecule type" value="Genomic_DNA"/>
</dbReference>
<protein>
    <submittedName>
        <fullName evidence="4">Polysaccharide deacetylase domain-containing protein</fullName>
    </submittedName>
</protein>